<name>I2E222_RHIML</name>
<evidence type="ECO:0000313" key="1">
    <source>
        <dbReference type="EMBL" id="AFJ91540.1"/>
    </source>
</evidence>
<proteinExistence type="predicted"/>
<reference evidence="1" key="1">
    <citation type="journal article" date="2012" name="Mol. Plant Microbe Interact.">
        <title>Rhizobial plasmids that cause impaired symbiotic nitrogen fixation and enhanced host invasion.</title>
        <authorList>
            <person name="Crook M.B."/>
            <person name="Lindsay D.P."/>
            <person name="Biggs M.B."/>
            <person name="Bentley J.S."/>
            <person name="Price J.C."/>
            <person name="Clement S.C."/>
            <person name="Clement M.J."/>
            <person name="Long S.R."/>
            <person name="Griffitts J.S."/>
        </authorList>
    </citation>
    <scope>NUCLEOTIDE SEQUENCE</scope>
    <source>
        <strain evidence="1">C017</strain>
        <plasmid evidence="1">pHRC017</plasmid>
    </source>
</reference>
<keyword evidence="1" id="KW-0614">Plasmid</keyword>
<organism evidence="1">
    <name type="scientific">Rhizobium meliloti</name>
    <name type="common">Ensifer meliloti</name>
    <name type="synonym">Sinorhizobium meliloti</name>
    <dbReference type="NCBI Taxonomy" id="382"/>
    <lineage>
        <taxon>Bacteria</taxon>
        <taxon>Pseudomonadati</taxon>
        <taxon>Pseudomonadota</taxon>
        <taxon>Alphaproteobacteria</taxon>
        <taxon>Hyphomicrobiales</taxon>
        <taxon>Rhizobiaceae</taxon>
        <taxon>Sinorhizobium/Ensifer group</taxon>
        <taxon>Sinorhizobium</taxon>
    </lineage>
</organism>
<protein>
    <submittedName>
        <fullName evidence="1">Uncharacterized protein</fullName>
    </submittedName>
</protein>
<gene>
    <name evidence="1" type="ORF">pHRC017_0490</name>
</gene>
<sequence length="39" mass="4116">MFGLDSYLEAQLQMVDKWTVSEGVSARKAGLSGILCGGP</sequence>
<accession>I2E222</accession>
<dbReference type="AlphaFoldDB" id="I2E222"/>
<geneLocation type="plasmid" evidence="1">
    <name>pHRC017</name>
</geneLocation>
<dbReference type="EMBL" id="JQ665880">
    <property type="protein sequence ID" value="AFJ91540.1"/>
    <property type="molecule type" value="Genomic_DNA"/>
</dbReference>